<evidence type="ECO:0000256" key="4">
    <source>
        <dbReference type="ARBA" id="ARBA00022679"/>
    </source>
</evidence>
<keyword evidence="9" id="KW-1133">Transmembrane helix</keyword>
<evidence type="ECO:0000256" key="2">
    <source>
        <dbReference type="ARBA" id="ARBA00012438"/>
    </source>
</evidence>
<dbReference type="InterPro" id="IPR036890">
    <property type="entry name" value="HATPase_C_sf"/>
</dbReference>
<dbReference type="RefSeq" id="WP_185067653.1">
    <property type="nucleotide sequence ID" value="NZ_JACHMB010000001.1"/>
</dbReference>
<feature type="transmembrane region" description="Helical" evidence="9">
    <location>
        <begin position="218"/>
        <end position="237"/>
    </location>
</feature>
<protein>
    <recommendedName>
        <fullName evidence="2">histidine kinase</fullName>
        <ecNumber evidence="2">2.7.13.3</ecNumber>
    </recommendedName>
</protein>
<evidence type="ECO:0000256" key="8">
    <source>
        <dbReference type="ARBA" id="ARBA00023012"/>
    </source>
</evidence>
<evidence type="ECO:0000256" key="1">
    <source>
        <dbReference type="ARBA" id="ARBA00000085"/>
    </source>
</evidence>
<proteinExistence type="predicted"/>
<feature type="transmembrane region" description="Helical" evidence="9">
    <location>
        <begin position="39"/>
        <end position="59"/>
    </location>
</feature>
<comment type="caution">
    <text evidence="11">The sequence shown here is derived from an EMBL/GenBank/DDBJ whole genome shotgun (WGS) entry which is preliminary data.</text>
</comment>
<evidence type="ECO:0000256" key="5">
    <source>
        <dbReference type="ARBA" id="ARBA00022741"/>
    </source>
</evidence>
<feature type="transmembrane region" description="Helical" evidence="9">
    <location>
        <begin position="186"/>
        <end position="206"/>
    </location>
</feature>
<evidence type="ECO:0000256" key="7">
    <source>
        <dbReference type="ARBA" id="ARBA00022840"/>
    </source>
</evidence>
<reference evidence="11 12" key="1">
    <citation type="submission" date="2020-08" db="EMBL/GenBank/DDBJ databases">
        <title>Sequencing the genomes of 1000 actinobacteria strains.</title>
        <authorList>
            <person name="Klenk H.-P."/>
        </authorList>
    </citation>
    <scope>NUCLEOTIDE SEQUENCE [LARGE SCALE GENOMIC DNA]</scope>
    <source>
        <strain evidence="11 12">DSM 45507</strain>
    </source>
</reference>
<feature type="transmembrane region" description="Helical" evidence="9">
    <location>
        <begin position="7"/>
        <end position="27"/>
    </location>
</feature>
<name>A0A7W9L7S3_9ACTN</name>
<dbReference type="PANTHER" id="PTHR24421">
    <property type="entry name" value="NITRATE/NITRITE SENSOR PROTEIN NARX-RELATED"/>
    <property type="match status" value="1"/>
</dbReference>
<sequence length="655" mass="70343">MTRLAWTIALATQLAMVVWLAVFFIGYGRSVPSAGPEQAIPIGVGVAGFTGLVVVGVLLARRQPGHPMARLLVVPFVLATAAFAFSAWALVAHHNAWWPLLGPAIWVTGWLWSAGPTGLILLVFRFPTGRSAGSWWRRYEYFVVATIAISASLSAFSPSTRATPLDLPNPLSIPALVYLDPVNETLTSLLVVHAAVGLACLVLRYTHGDAVTRQQLRWIATAGAMLIMGVIADAFLTSWLPEALGIAALPAAIGVALLRYRLWDLGLVIRRAVVYALLTGLLLLTYVGGVLALRSLLPDLLPEILLTGLTAIVALPLRALLQATLDHVLYGARRDPYSVIRALGHRLQAEATPLLPMVVTALAESLRLPYVAIELADGSIAASTGSPHDDKAVEAQLLHHRTELVGKLVAGRRHPAEPLTPHDRSFLEGISGHLGTAVHSAAVDEELRRSHERLLATRDEERLRIQRDLHDQLGPLLGAASLRTRAARNLLGTPGRLDDVLAAIGDDLNRALAEIRRILADLAPGPCDGQGLLAALRWHASLWTGNPSLRLDLPPSLPPLDAHIEAAAYRIAVEALHNARRHSRGSQVTMRVRLSQDSLHLDVIDDGVGFPAHIQPGVGLNSMRARAEQIGGSLELRTSQGGGVRVRSVLPVVTS</sequence>
<dbReference type="PROSITE" id="PS50109">
    <property type="entry name" value="HIS_KIN"/>
    <property type="match status" value="1"/>
</dbReference>
<feature type="transmembrane region" description="Helical" evidence="9">
    <location>
        <begin position="243"/>
        <end position="260"/>
    </location>
</feature>
<dbReference type="InterPro" id="IPR050482">
    <property type="entry name" value="Sensor_HK_TwoCompSys"/>
</dbReference>
<evidence type="ECO:0000259" key="10">
    <source>
        <dbReference type="PROSITE" id="PS50109"/>
    </source>
</evidence>
<organism evidence="11 12">
    <name type="scientific">Nonomuraea jabiensis</name>
    <dbReference type="NCBI Taxonomy" id="882448"/>
    <lineage>
        <taxon>Bacteria</taxon>
        <taxon>Bacillati</taxon>
        <taxon>Actinomycetota</taxon>
        <taxon>Actinomycetes</taxon>
        <taxon>Streptosporangiales</taxon>
        <taxon>Streptosporangiaceae</taxon>
        <taxon>Nonomuraea</taxon>
    </lineage>
</organism>
<evidence type="ECO:0000256" key="6">
    <source>
        <dbReference type="ARBA" id="ARBA00022777"/>
    </source>
</evidence>
<dbReference type="GO" id="GO:0046983">
    <property type="term" value="F:protein dimerization activity"/>
    <property type="evidence" value="ECO:0007669"/>
    <property type="project" value="InterPro"/>
</dbReference>
<keyword evidence="5" id="KW-0547">Nucleotide-binding</keyword>
<keyword evidence="9" id="KW-0812">Transmembrane</keyword>
<feature type="transmembrane region" description="Helical" evidence="9">
    <location>
        <begin position="71"/>
        <end position="92"/>
    </location>
</feature>
<dbReference type="InterPro" id="IPR005467">
    <property type="entry name" value="His_kinase_dom"/>
</dbReference>
<dbReference type="GO" id="GO:0016020">
    <property type="term" value="C:membrane"/>
    <property type="evidence" value="ECO:0007669"/>
    <property type="project" value="InterPro"/>
</dbReference>
<keyword evidence="4" id="KW-0808">Transferase</keyword>
<dbReference type="SMART" id="SM00387">
    <property type="entry name" value="HATPase_c"/>
    <property type="match status" value="1"/>
</dbReference>
<feature type="domain" description="Histidine kinase" evidence="10">
    <location>
        <begin position="570"/>
        <end position="654"/>
    </location>
</feature>
<dbReference type="EC" id="2.7.13.3" evidence="2"/>
<dbReference type="InterPro" id="IPR003594">
    <property type="entry name" value="HATPase_dom"/>
</dbReference>
<comment type="catalytic activity">
    <reaction evidence="1">
        <text>ATP + protein L-histidine = ADP + protein N-phospho-L-histidine.</text>
        <dbReference type="EC" id="2.7.13.3"/>
    </reaction>
</comment>
<evidence type="ECO:0000313" key="11">
    <source>
        <dbReference type="EMBL" id="MBB5773714.1"/>
    </source>
</evidence>
<keyword evidence="3" id="KW-0597">Phosphoprotein</keyword>
<feature type="transmembrane region" description="Helical" evidence="9">
    <location>
        <begin position="139"/>
        <end position="157"/>
    </location>
</feature>
<keyword evidence="6 11" id="KW-0418">Kinase</keyword>
<gene>
    <name evidence="11" type="ORF">HD596_000470</name>
</gene>
<feature type="transmembrane region" description="Helical" evidence="9">
    <location>
        <begin position="104"/>
        <end position="127"/>
    </location>
</feature>
<evidence type="ECO:0000256" key="3">
    <source>
        <dbReference type="ARBA" id="ARBA00022553"/>
    </source>
</evidence>
<dbReference type="PANTHER" id="PTHR24421:SF10">
    <property type="entry name" value="NITRATE_NITRITE SENSOR PROTEIN NARQ"/>
    <property type="match status" value="1"/>
</dbReference>
<dbReference type="Gene3D" id="1.20.5.1930">
    <property type="match status" value="1"/>
</dbReference>
<keyword evidence="8" id="KW-0902">Two-component regulatory system</keyword>
<keyword evidence="12" id="KW-1185">Reference proteome</keyword>
<dbReference type="Proteomes" id="UP000579153">
    <property type="component" value="Unassembled WGS sequence"/>
</dbReference>
<keyword evidence="9" id="KW-0472">Membrane</keyword>
<keyword evidence="7" id="KW-0067">ATP-binding</keyword>
<dbReference type="Pfam" id="PF02518">
    <property type="entry name" value="HATPase_c"/>
    <property type="match status" value="1"/>
</dbReference>
<dbReference type="Pfam" id="PF07730">
    <property type="entry name" value="HisKA_3"/>
    <property type="match status" value="1"/>
</dbReference>
<evidence type="ECO:0000313" key="12">
    <source>
        <dbReference type="Proteomes" id="UP000579153"/>
    </source>
</evidence>
<dbReference type="EMBL" id="JACHMB010000001">
    <property type="protein sequence ID" value="MBB5773714.1"/>
    <property type="molecule type" value="Genomic_DNA"/>
</dbReference>
<dbReference type="GO" id="GO:0000155">
    <property type="term" value="F:phosphorelay sensor kinase activity"/>
    <property type="evidence" value="ECO:0007669"/>
    <property type="project" value="InterPro"/>
</dbReference>
<dbReference type="Gene3D" id="3.30.565.10">
    <property type="entry name" value="Histidine kinase-like ATPase, C-terminal domain"/>
    <property type="match status" value="1"/>
</dbReference>
<dbReference type="InterPro" id="IPR011712">
    <property type="entry name" value="Sig_transdc_His_kin_sub3_dim/P"/>
</dbReference>
<dbReference type="AlphaFoldDB" id="A0A7W9L7S3"/>
<dbReference type="SUPFAM" id="SSF55874">
    <property type="entry name" value="ATPase domain of HSP90 chaperone/DNA topoisomerase II/histidine kinase"/>
    <property type="match status" value="1"/>
</dbReference>
<evidence type="ECO:0000256" key="9">
    <source>
        <dbReference type="SAM" id="Phobius"/>
    </source>
</evidence>
<accession>A0A7W9L7S3</accession>
<dbReference type="GO" id="GO:0005524">
    <property type="term" value="F:ATP binding"/>
    <property type="evidence" value="ECO:0007669"/>
    <property type="project" value="UniProtKB-KW"/>
</dbReference>
<dbReference type="CDD" id="cd16917">
    <property type="entry name" value="HATPase_UhpB-NarQ-NarX-like"/>
    <property type="match status" value="1"/>
</dbReference>
<feature type="transmembrane region" description="Helical" evidence="9">
    <location>
        <begin position="272"/>
        <end position="292"/>
    </location>
</feature>